<comment type="subcellular location">
    <subcellularLocation>
        <location evidence="1">Cytoplasm</location>
    </subcellularLocation>
</comment>
<evidence type="ECO:0000256" key="6">
    <source>
        <dbReference type="PROSITE-ProRule" id="PRU00283"/>
    </source>
</evidence>
<dbReference type="GO" id="GO:0051231">
    <property type="term" value="P:spindle elongation"/>
    <property type="evidence" value="ECO:0007669"/>
    <property type="project" value="TreeGrafter"/>
</dbReference>
<gene>
    <name evidence="11" type="ORF">TrLO_g845</name>
</gene>
<dbReference type="InterPro" id="IPR036961">
    <property type="entry name" value="Kinesin_motor_dom_sf"/>
</dbReference>
<dbReference type="GO" id="GO:0003777">
    <property type="term" value="F:microtubule motor activity"/>
    <property type="evidence" value="ECO:0007669"/>
    <property type="project" value="InterPro"/>
</dbReference>
<feature type="compositionally biased region" description="Acidic residues" evidence="9">
    <location>
        <begin position="496"/>
        <end position="506"/>
    </location>
</feature>
<keyword evidence="12" id="KW-1185">Reference proteome</keyword>
<dbReference type="OrthoDB" id="3176171at2759"/>
<evidence type="ECO:0000313" key="11">
    <source>
        <dbReference type="EMBL" id="GMI17432.1"/>
    </source>
</evidence>
<dbReference type="GO" id="GO:0007052">
    <property type="term" value="P:mitotic spindle organization"/>
    <property type="evidence" value="ECO:0007669"/>
    <property type="project" value="TreeGrafter"/>
</dbReference>
<dbReference type="InterPro" id="IPR027417">
    <property type="entry name" value="P-loop_NTPase"/>
</dbReference>
<evidence type="ECO:0000256" key="7">
    <source>
        <dbReference type="RuleBase" id="RU000394"/>
    </source>
</evidence>
<feature type="region of interest" description="Disordered" evidence="9">
    <location>
        <begin position="15"/>
        <end position="46"/>
    </location>
</feature>
<dbReference type="GO" id="GO:0005737">
    <property type="term" value="C:cytoplasm"/>
    <property type="evidence" value="ECO:0007669"/>
    <property type="project" value="UniProtKB-SubCell"/>
</dbReference>
<keyword evidence="6 7" id="KW-0505">Motor protein</keyword>
<dbReference type="Proteomes" id="UP001165122">
    <property type="component" value="Unassembled WGS sequence"/>
</dbReference>
<dbReference type="PROSITE" id="PS00411">
    <property type="entry name" value="KINESIN_MOTOR_1"/>
    <property type="match status" value="1"/>
</dbReference>
<evidence type="ECO:0000256" key="9">
    <source>
        <dbReference type="SAM" id="MobiDB-lite"/>
    </source>
</evidence>
<evidence type="ECO:0000259" key="10">
    <source>
        <dbReference type="PROSITE" id="PS50067"/>
    </source>
</evidence>
<dbReference type="InterPro" id="IPR019821">
    <property type="entry name" value="Kinesin_motor_CS"/>
</dbReference>
<evidence type="ECO:0000256" key="4">
    <source>
        <dbReference type="ARBA" id="ARBA00022840"/>
    </source>
</evidence>
<reference evidence="12" key="1">
    <citation type="journal article" date="2023" name="Commun. Biol.">
        <title>Genome analysis of Parmales, the sister group of diatoms, reveals the evolutionary specialization of diatoms from phago-mixotrophs to photoautotrophs.</title>
        <authorList>
            <person name="Ban H."/>
            <person name="Sato S."/>
            <person name="Yoshikawa S."/>
            <person name="Yamada K."/>
            <person name="Nakamura Y."/>
            <person name="Ichinomiya M."/>
            <person name="Sato N."/>
            <person name="Blanc-Mathieu R."/>
            <person name="Endo H."/>
            <person name="Kuwata A."/>
            <person name="Ogata H."/>
        </authorList>
    </citation>
    <scope>NUCLEOTIDE SEQUENCE [LARGE SCALE GENOMIC DNA]</scope>
    <source>
        <strain evidence="12">NIES 3700</strain>
    </source>
</reference>
<keyword evidence="3 6" id="KW-0547">Nucleotide-binding</keyword>
<keyword evidence="5 8" id="KW-0175">Coiled coil</keyword>
<name>A0A9W7KZA6_9STRA</name>
<dbReference type="AlphaFoldDB" id="A0A9W7KZA6"/>
<dbReference type="PROSITE" id="PS50067">
    <property type="entry name" value="KINESIN_MOTOR_2"/>
    <property type="match status" value="1"/>
</dbReference>
<feature type="compositionally biased region" description="Pro residues" evidence="9">
    <location>
        <begin position="537"/>
        <end position="562"/>
    </location>
</feature>
<evidence type="ECO:0000256" key="2">
    <source>
        <dbReference type="ARBA" id="ARBA00022490"/>
    </source>
</evidence>
<dbReference type="InterPro" id="IPR001752">
    <property type="entry name" value="Kinesin_motor_dom"/>
</dbReference>
<dbReference type="GO" id="GO:0005874">
    <property type="term" value="C:microtubule"/>
    <property type="evidence" value="ECO:0007669"/>
    <property type="project" value="UniProtKB-KW"/>
</dbReference>
<feature type="domain" description="Kinesin motor" evidence="10">
    <location>
        <begin position="1"/>
        <end position="346"/>
    </location>
</feature>
<dbReference type="PANTHER" id="PTHR47969:SF15">
    <property type="entry name" value="CHROMOSOME-ASSOCIATED KINESIN KIF4A-RELATED"/>
    <property type="match status" value="1"/>
</dbReference>
<dbReference type="Pfam" id="PF00225">
    <property type="entry name" value="Kinesin"/>
    <property type="match status" value="1"/>
</dbReference>
<dbReference type="Gene3D" id="3.40.850.10">
    <property type="entry name" value="Kinesin motor domain"/>
    <property type="match status" value="1"/>
</dbReference>
<feature type="coiled-coil region" evidence="8">
    <location>
        <begin position="360"/>
        <end position="401"/>
    </location>
</feature>
<evidence type="ECO:0000313" key="12">
    <source>
        <dbReference type="Proteomes" id="UP001165122"/>
    </source>
</evidence>
<keyword evidence="4 6" id="KW-0067">ATP-binding</keyword>
<dbReference type="PRINTS" id="PR00380">
    <property type="entry name" value="KINESINHEAVY"/>
</dbReference>
<organism evidence="11 12">
    <name type="scientific">Triparma laevis f. longispina</name>
    <dbReference type="NCBI Taxonomy" id="1714387"/>
    <lineage>
        <taxon>Eukaryota</taxon>
        <taxon>Sar</taxon>
        <taxon>Stramenopiles</taxon>
        <taxon>Ochrophyta</taxon>
        <taxon>Bolidophyceae</taxon>
        <taxon>Parmales</taxon>
        <taxon>Triparmaceae</taxon>
        <taxon>Triparma</taxon>
    </lineage>
</organism>
<evidence type="ECO:0000256" key="1">
    <source>
        <dbReference type="ARBA" id="ARBA00004496"/>
    </source>
</evidence>
<sequence>MKVYVRFKPTETPISHKLLHPSSSSTSSDSPPPLTQSLNLSLPTSSPTFTFPTGGILDGDTSQDMIYRQTTEHCAKLCTEGVASCVFAYGQTGSGKTYTVTGGSQYDERGLIPRAITDVFQHLSKKEGESKVYVSFIEVYQEACYDLLDQEKRLKKLEEWDKIQTKEDSNGELTLEGVRVYECDAEESALSLLFLGNMNRITSSTKMNLASSRSHAIFTISTTRTVGKKVETGKMHVVDLAGSERSGKTNDIVSEFKLKDHFVKNERRKSESVDINLSLHYLQRVIYSLQLSSPHIPYRNSLMTQILKSSLGGNSNTIFIGCLSLESENVQESLSTLNFLTRCGSVQVKYSRNISTKHTSSTLTEEIKSLNKKLKEKEDALNAVTKKMEKLKGVNRELKERVEAGPVTEKIPFPIISNQLVSYLRRSDSTSILDSLHRCPSGIEPVLEEVRRLLEGMATEVKRVEREKVVWKERLKKKDSNVASYEGGGGVQQEVFAEEDEEEEEEHHDQANPGGWNDDFDGTPDFNQPQTYNNQNPHPPYSPNPPQTTPTPTPQNPPPITPTTPESLNQWNDEFGDEPDFERTEEIVQQQVEIKEKTPERKRDKIKKVLSVKRLFRKKK</sequence>
<evidence type="ECO:0000256" key="5">
    <source>
        <dbReference type="ARBA" id="ARBA00023054"/>
    </source>
</evidence>
<keyword evidence="7" id="KW-0493">Microtubule</keyword>
<protein>
    <recommendedName>
        <fullName evidence="7">Kinesin-like protein</fullName>
    </recommendedName>
</protein>
<feature type="binding site" evidence="6">
    <location>
        <begin position="90"/>
        <end position="97"/>
    </location>
    <ligand>
        <name>ATP</name>
        <dbReference type="ChEBI" id="CHEBI:30616"/>
    </ligand>
</feature>
<dbReference type="GO" id="GO:0008017">
    <property type="term" value="F:microtubule binding"/>
    <property type="evidence" value="ECO:0007669"/>
    <property type="project" value="InterPro"/>
</dbReference>
<evidence type="ECO:0000256" key="8">
    <source>
        <dbReference type="SAM" id="Coils"/>
    </source>
</evidence>
<accession>A0A9W7KZA6</accession>
<dbReference type="EMBL" id="BRXW01000291">
    <property type="protein sequence ID" value="GMI17432.1"/>
    <property type="molecule type" value="Genomic_DNA"/>
</dbReference>
<dbReference type="PANTHER" id="PTHR47969">
    <property type="entry name" value="CHROMOSOME-ASSOCIATED KINESIN KIF4A-RELATED"/>
    <property type="match status" value="1"/>
</dbReference>
<dbReference type="GO" id="GO:0007018">
    <property type="term" value="P:microtubule-based movement"/>
    <property type="evidence" value="ECO:0007669"/>
    <property type="project" value="InterPro"/>
</dbReference>
<evidence type="ECO:0000256" key="3">
    <source>
        <dbReference type="ARBA" id="ARBA00022741"/>
    </source>
</evidence>
<dbReference type="GO" id="GO:0005524">
    <property type="term" value="F:ATP binding"/>
    <property type="evidence" value="ECO:0007669"/>
    <property type="project" value="UniProtKB-UniRule"/>
</dbReference>
<comment type="similarity">
    <text evidence="6 7">Belongs to the TRAFAC class myosin-kinesin ATPase superfamily. Kinesin family.</text>
</comment>
<dbReference type="InterPro" id="IPR027640">
    <property type="entry name" value="Kinesin-like_fam"/>
</dbReference>
<feature type="compositionally biased region" description="Low complexity" evidence="9">
    <location>
        <begin position="20"/>
        <end position="46"/>
    </location>
</feature>
<keyword evidence="2" id="KW-0963">Cytoplasm</keyword>
<dbReference type="SMART" id="SM00129">
    <property type="entry name" value="KISc"/>
    <property type="match status" value="1"/>
</dbReference>
<comment type="caution">
    <text evidence="11">The sequence shown here is derived from an EMBL/GenBank/DDBJ whole genome shotgun (WGS) entry which is preliminary data.</text>
</comment>
<feature type="region of interest" description="Disordered" evidence="9">
    <location>
        <begin position="480"/>
        <end position="584"/>
    </location>
</feature>
<dbReference type="SUPFAM" id="SSF52540">
    <property type="entry name" value="P-loop containing nucleoside triphosphate hydrolases"/>
    <property type="match status" value="1"/>
</dbReference>
<dbReference type="GO" id="GO:0005875">
    <property type="term" value="C:microtubule associated complex"/>
    <property type="evidence" value="ECO:0007669"/>
    <property type="project" value="TreeGrafter"/>
</dbReference>
<proteinExistence type="inferred from homology"/>